<feature type="transmembrane region" description="Helical" evidence="1">
    <location>
        <begin position="85"/>
        <end position="107"/>
    </location>
</feature>
<feature type="transmembrane region" description="Helical" evidence="1">
    <location>
        <begin position="136"/>
        <end position="157"/>
    </location>
</feature>
<evidence type="ECO:0000313" key="2">
    <source>
        <dbReference type="EMBL" id="MXR20047.1"/>
    </source>
</evidence>
<reference evidence="2 3" key="1">
    <citation type="submission" date="2019-12" db="EMBL/GenBank/DDBJ databases">
        <title>Isolation and characterization of three novel carbon monoxide-oxidizing members of Halobacteria from salione crusts and soils.</title>
        <authorList>
            <person name="Myers M.R."/>
            <person name="King G.M."/>
        </authorList>
    </citation>
    <scope>NUCLEOTIDE SEQUENCE [LARGE SCALE GENOMIC DNA]</scope>
    <source>
        <strain evidence="2 3">PCN9</strain>
    </source>
</reference>
<feature type="transmembrane region" description="Helical" evidence="1">
    <location>
        <begin position="57"/>
        <end position="79"/>
    </location>
</feature>
<keyword evidence="1" id="KW-0812">Transmembrane</keyword>
<organism evidence="2 3">
    <name type="scientific">Halobacterium bonnevillei</name>
    <dbReference type="NCBI Taxonomy" id="2692200"/>
    <lineage>
        <taxon>Archaea</taxon>
        <taxon>Methanobacteriati</taxon>
        <taxon>Methanobacteriota</taxon>
        <taxon>Stenosarchaea group</taxon>
        <taxon>Halobacteria</taxon>
        <taxon>Halobacteriales</taxon>
        <taxon>Halobacteriaceae</taxon>
        <taxon>Halobacterium</taxon>
    </lineage>
</organism>
<evidence type="ECO:0000256" key="1">
    <source>
        <dbReference type="SAM" id="Phobius"/>
    </source>
</evidence>
<dbReference type="AlphaFoldDB" id="A0A6B0SGB9"/>
<evidence type="ECO:0008006" key="4">
    <source>
        <dbReference type="Google" id="ProtNLM"/>
    </source>
</evidence>
<proteinExistence type="predicted"/>
<feature type="transmembrane region" description="Helical" evidence="1">
    <location>
        <begin position="28"/>
        <end position="45"/>
    </location>
</feature>
<dbReference type="Proteomes" id="UP000471521">
    <property type="component" value="Unassembled WGS sequence"/>
</dbReference>
<protein>
    <recommendedName>
        <fullName evidence="4">PH domain-containing protein</fullName>
    </recommendedName>
</protein>
<feature type="transmembrane region" description="Helical" evidence="1">
    <location>
        <begin position="163"/>
        <end position="180"/>
    </location>
</feature>
<keyword evidence="3" id="KW-1185">Reference proteome</keyword>
<accession>A0A6B0SGB9</accession>
<dbReference type="EMBL" id="WUUU01000025">
    <property type="protein sequence ID" value="MXR20047.1"/>
    <property type="molecule type" value="Genomic_DNA"/>
</dbReference>
<evidence type="ECO:0000313" key="3">
    <source>
        <dbReference type="Proteomes" id="UP000471521"/>
    </source>
</evidence>
<keyword evidence="1" id="KW-1133">Transmembrane helix</keyword>
<keyword evidence="1" id="KW-0472">Membrane</keyword>
<gene>
    <name evidence="2" type="ORF">GRX66_05320</name>
</gene>
<sequence>MAALVAPAVVLALSRVVADAAVLYVGLLVAVTGVTAAAGWAVSRTPGLAVSLGRRDAVWVLVVLPFSWLGGAFGAAALGVEPPDIAAPLAVLGTAGGTLLGIALVAMSRTRHASAALEDAVELAEWEARWPRRWRVVAGGVAVASFAASIIGLLAALVADFEWGWRLYYLLFVGVVLATVGNSRTFRVTDAGLVVEHPLQRQFRPWAAYTSYELTDEALVLRPAAWWRPAHRCDRADIADVDAVRSALNETVPAERERV</sequence>
<comment type="caution">
    <text evidence="2">The sequence shown here is derived from an EMBL/GenBank/DDBJ whole genome shotgun (WGS) entry which is preliminary data.</text>
</comment>
<name>A0A6B0SGB9_9EURY</name>